<dbReference type="CDD" id="cd05016">
    <property type="entry name" value="SIS_PGI_2"/>
    <property type="match status" value="1"/>
</dbReference>
<evidence type="ECO:0000256" key="5">
    <source>
        <dbReference type="ARBA" id="ARBA00023235"/>
    </source>
</evidence>
<dbReference type="GO" id="GO:0051156">
    <property type="term" value="P:glucose 6-phosphate metabolic process"/>
    <property type="evidence" value="ECO:0007669"/>
    <property type="project" value="TreeGrafter"/>
</dbReference>
<dbReference type="AlphaFoldDB" id="A0A1J8NFI8"/>
<evidence type="ECO:0000313" key="10">
    <source>
        <dbReference type="Proteomes" id="UP000183924"/>
    </source>
</evidence>
<dbReference type="Gene3D" id="1.10.1390.10">
    <property type="match status" value="1"/>
</dbReference>
<keyword evidence="7" id="KW-0963">Cytoplasm</keyword>
<dbReference type="Pfam" id="PF00342">
    <property type="entry name" value="PGI"/>
    <property type="match status" value="1"/>
</dbReference>
<dbReference type="PROSITE" id="PS00174">
    <property type="entry name" value="P_GLUCOSE_ISOMERASE_2"/>
    <property type="match status" value="1"/>
</dbReference>
<comment type="similarity">
    <text evidence="2 7 8">Belongs to the GPI family.</text>
</comment>
<dbReference type="OrthoDB" id="140919at2"/>
<dbReference type="GO" id="GO:0006096">
    <property type="term" value="P:glycolytic process"/>
    <property type="evidence" value="ECO:0007669"/>
    <property type="project" value="UniProtKB-UniRule"/>
</dbReference>
<feature type="active site" evidence="7">
    <location>
        <position position="387"/>
    </location>
</feature>
<dbReference type="EC" id="5.3.1.9" evidence="7"/>
<feature type="active site" evidence="7">
    <location>
        <position position="496"/>
    </location>
</feature>
<keyword evidence="4 7" id="KW-0324">Glycolysis</keyword>
<dbReference type="GO" id="GO:0005829">
    <property type="term" value="C:cytosol"/>
    <property type="evidence" value="ECO:0007669"/>
    <property type="project" value="TreeGrafter"/>
</dbReference>
<evidence type="ECO:0000256" key="6">
    <source>
        <dbReference type="ARBA" id="ARBA00029321"/>
    </source>
</evidence>
<name>A0A1J8NFI8_9COXI</name>
<comment type="pathway">
    <text evidence="1 7 8">Carbohydrate degradation; glycolysis; D-glyceraldehyde 3-phosphate and glycerone phosphate from D-glucose: step 2/4.</text>
</comment>
<comment type="pathway">
    <text evidence="7">Carbohydrate biosynthesis; gluconeogenesis.</text>
</comment>
<accession>A0A1J8NFI8</accession>
<proteinExistence type="inferred from homology"/>
<evidence type="ECO:0000313" key="9">
    <source>
        <dbReference type="EMBL" id="OIZ94097.1"/>
    </source>
</evidence>
<sequence>MNGIESGLTQSDSWKNLKQHFLQIKKTPLAELFLNDPLRVKKFSLTEKNLYFDYSKNPIVEKTLTLLVQLANNAHLKQHINNLFSGACVNTTQQLPALHTALRDPRKKGLIVNGEDILVQIHATLNKMQRVVDQIHQHQWHGFSGKKITDIVNLGIGGSDLGPLMAFQALKPLQQNSLRFHFISQIDERTLSNLLKKINFETSLFIITSKSFSTCETLLNATTLVKLFQEKFTSASIKQHFLAVTCQIEKAITFGIDPDHVFPLWDWVGGRYSLWSAVGLSIALAIGMPNFRELLNGGHAMDQHFFRQPWLSNIPVLLGLLSIWQVNFFQSSAHAILPYDSGLKYFPAYLQQLEMESNGKSTRINGEPVNYATCPIIFGDIGLNAQHAFNQLFHQGTAHFSADFICTLRDPKLNIQHHQHVIASALSQSKAFMEGYYSNISYKNLPGNHANNMLALNELNPFSLGLLIALYEHKVFVQSVIWQINPFDQWGVEFGKQLNKKIYQSLNNPRNQQLTERFDSSTQELIELYQQINS</sequence>
<evidence type="ECO:0000256" key="7">
    <source>
        <dbReference type="HAMAP-Rule" id="MF_00473"/>
    </source>
</evidence>
<keyword evidence="10" id="KW-1185">Reference proteome</keyword>
<dbReference type="GO" id="GO:0048029">
    <property type="term" value="F:monosaccharide binding"/>
    <property type="evidence" value="ECO:0007669"/>
    <property type="project" value="TreeGrafter"/>
</dbReference>
<dbReference type="InterPro" id="IPR001672">
    <property type="entry name" value="G6P_Isomerase"/>
</dbReference>
<dbReference type="InterPro" id="IPR035476">
    <property type="entry name" value="SIS_PGI_1"/>
</dbReference>
<dbReference type="InterPro" id="IPR035482">
    <property type="entry name" value="SIS_PGI_2"/>
</dbReference>
<dbReference type="HAMAP" id="MF_00473">
    <property type="entry name" value="G6P_isomerase"/>
    <property type="match status" value="1"/>
</dbReference>
<dbReference type="UniPathway" id="UPA00109">
    <property type="reaction ID" value="UER00181"/>
</dbReference>
<dbReference type="PRINTS" id="PR00662">
    <property type="entry name" value="G6PISOMERASE"/>
</dbReference>
<evidence type="ECO:0000256" key="4">
    <source>
        <dbReference type="ARBA" id="ARBA00023152"/>
    </source>
</evidence>
<reference evidence="9 10" key="1">
    <citation type="submission" date="2016-03" db="EMBL/GenBank/DDBJ databases">
        <title>Comparative genomics of Rickettsiella.</title>
        <authorList>
            <person name="Chandler C."/>
            <person name="Wang Y."/>
        </authorList>
    </citation>
    <scope>NUCLEOTIDE SEQUENCE [LARGE SCALE GENOMIC DNA]</scope>
    <source>
        <strain evidence="9 10">RCFS May 2013</strain>
    </source>
</reference>
<dbReference type="PROSITE" id="PS51463">
    <property type="entry name" value="P_GLUCOSE_ISOMERASE_3"/>
    <property type="match status" value="1"/>
</dbReference>
<comment type="function">
    <text evidence="7">Catalyzes the reversible isomerization of glucose-6-phosphate to fructose-6-phosphate.</text>
</comment>
<dbReference type="NCBIfam" id="NF001211">
    <property type="entry name" value="PRK00179.1"/>
    <property type="match status" value="1"/>
</dbReference>
<dbReference type="EMBL" id="LUKY01000033">
    <property type="protein sequence ID" value="OIZ94097.1"/>
    <property type="molecule type" value="Genomic_DNA"/>
</dbReference>
<dbReference type="InterPro" id="IPR018189">
    <property type="entry name" value="Phosphoglucose_isomerase_CS"/>
</dbReference>
<comment type="catalytic activity">
    <reaction evidence="6 7 8">
        <text>alpha-D-glucose 6-phosphate = beta-D-fructose 6-phosphate</text>
        <dbReference type="Rhea" id="RHEA:11816"/>
        <dbReference type="ChEBI" id="CHEBI:57634"/>
        <dbReference type="ChEBI" id="CHEBI:58225"/>
        <dbReference type="EC" id="5.3.1.9"/>
    </reaction>
</comment>
<dbReference type="STRING" id="1225476.A1D18_04335"/>
<dbReference type="CDD" id="cd05015">
    <property type="entry name" value="SIS_PGI_1"/>
    <property type="match status" value="1"/>
</dbReference>
<dbReference type="RefSeq" id="WP_071662591.1">
    <property type="nucleotide sequence ID" value="NZ_LUKY01000033.1"/>
</dbReference>
<comment type="subcellular location">
    <subcellularLocation>
        <location evidence="7">Cytoplasm</location>
    </subcellularLocation>
</comment>
<dbReference type="Proteomes" id="UP000183924">
    <property type="component" value="Unassembled WGS sequence"/>
</dbReference>
<gene>
    <name evidence="7" type="primary">pgi</name>
    <name evidence="9" type="ORF">A1D18_04335</name>
</gene>
<dbReference type="SUPFAM" id="SSF53697">
    <property type="entry name" value="SIS domain"/>
    <property type="match status" value="1"/>
</dbReference>
<dbReference type="PANTHER" id="PTHR11469:SF1">
    <property type="entry name" value="GLUCOSE-6-PHOSPHATE ISOMERASE"/>
    <property type="match status" value="1"/>
</dbReference>
<dbReference type="PANTHER" id="PTHR11469">
    <property type="entry name" value="GLUCOSE-6-PHOSPHATE ISOMERASE"/>
    <property type="match status" value="1"/>
</dbReference>
<evidence type="ECO:0000256" key="2">
    <source>
        <dbReference type="ARBA" id="ARBA00006604"/>
    </source>
</evidence>
<feature type="active site" description="Proton donor" evidence="7">
    <location>
        <position position="356"/>
    </location>
</feature>
<protein>
    <recommendedName>
        <fullName evidence="7">Glucose-6-phosphate isomerase</fullName>
        <shortName evidence="7">GPI</shortName>
        <ecNumber evidence="7">5.3.1.9</ecNumber>
    </recommendedName>
    <alternativeName>
        <fullName evidence="7">Phosphoglucose isomerase</fullName>
        <shortName evidence="7">PGI</shortName>
    </alternativeName>
    <alternativeName>
        <fullName evidence="7">Phosphohexose isomerase</fullName>
        <shortName evidence="7">PHI</shortName>
    </alternativeName>
</protein>
<dbReference type="GO" id="GO:0006094">
    <property type="term" value="P:gluconeogenesis"/>
    <property type="evidence" value="ECO:0007669"/>
    <property type="project" value="UniProtKB-UniRule"/>
</dbReference>
<evidence type="ECO:0000256" key="3">
    <source>
        <dbReference type="ARBA" id="ARBA00022432"/>
    </source>
</evidence>
<comment type="caution">
    <text evidence="9">The sequence shown here is derived from an EMBL/GenBank/DDBJ whole genome shotgun (WGS) entry which is preliminary data.</text>
</comment>
<dbReference type="GO" id="GO:0004347">
    <property type="term" value="F:glucose-6-phosphate isomerase activity"/>
    <property type="evidence" value="ECO:0007669"/>
    <property type="project" value="UniProtKB-UniRule"/>
</dbReference>
<dbReference type="GO" id="GO:0097367">
    <property type="term" value="F:carbohydrate derivative binding"/>
    <property type="evidence" value="ECO:0007669"/>
    <property type="project" value="InterPro"/>
</dbReference>
<dbReference type="Gene3D" id="3.40.50.10490">
    <property type="entry name" value="Glucose-6-phosphate isomerase like protein, domain 1"/>
    <property type="match status" value="2"/>
</dbReference>
<dbReference type="InterPro" id="IPR046348">
    <property type="entry name" value="SIS_dom_sf"/>
</dbReference>
<keyword evidence="3 7" id="KW-0312">Gluconeogenesis</keyword>
<organism evidence="9 10">
    <name type="scientific">Candidatus Rickettsiella isopodorum</name>
    <dbReference type="NCBI Taxonomy" id="1225476"/>
    <lineage>
        <taxon>Bacteria</taxon>
        <taxon>Pseudomonadati</taxon>
        <taxon>Pseudomonadota</taxon>
        <taxon>Gammaproteobacteria</taxon>
        <taxon>Legionellales</taxon>
        <taxon>Coxiellaceae</taxon>
        <taxon>Rickettsiella</taxon>
    </lineage>
</organism>
<evidence type="ECO:0000256" key="8">
    <source>
        <dbReference type="RuleBase" id="RU000612"/>
    </source>
</evidence>
<keyword evidence="5 7" id="KW-0413">Isomerase</keyword>
<dbReference type="PROSITE" id="PS00765">
    <property type="entry name" value="P_GLUCOSE_ISOMERASE_1"/>
    <property type="match status" value="1"/>
</dbReference>
<evidence type="ECO:0000256" key="1">
    <source>
        <dbReference type="ARBA" id="ARBA00004926"/>
    </source>
</evidence>
<dbReference type="InterPro" id="IPR023096">
    <property type="entry name" value="G6P_Isomerase_C"/>
</dbReference>
<dbReference type="UniPathway" id="UPA00138"/>